<dbReference type="PANTHER" id="PTHR13018:SF5">
    <property type="entry name" value="RE44586P"/>
    <property type="match status" value="1"/>
</dbReference>
<reference evidence="5" key="1">
    <citation type="submission" date="2022-10" db="EMBL/GenBank/DDBJ databases">
        <authorList>
            <person name="Chen Y."/>
            <person name="Dougan E. K."/>
            <person name="Chan C."/>
            <person name="Rhodes N."/>
            <person name="Thang M."/>
        </authorList>
    </citation>
    <scope>NUCLEOTIDE SEQUENCE</scope>
</reference>
<feature type="region of interest" description="Disordered" evidence="1">
    <location>
        <begin position="543"/>
        <end position="571"/>
    </location>
</feature>
<dbReference type="EMBL" id="CAMXCT020001903">
    <property type="protein sequence ID" value="CAL1147432.1"/>
    <property type="molecule type" value="Genomic_DNA"/>
</dbReference>
<dbReference type="PANTHER" id="PTHR13018">
    <property type="entry name" value="PROBABLE MEMBRANE PROTEIN DUF221-RELATED"/>
    <property type="match status" value="1"/>
</dbReference>
<keyword evidence="2" id="KW-0472">Membrane</keyword>
<dbReference type="InterPro" id="IPR003864">
    <property type="entry name" value="CSC1/OSCA1-like_7TM"/>
</dbReference>
<feature type="transmembrane region" description="Helical" evidence="2">
    <location>
        <begin position="469"/>
        <end position="490"/>
    </location>
</feature>
<feature type="transmembrane region" description="Helical" evidence="2">
    <location>
        <begin position="311"/>
        <end position="331"/>
    </location>
</feature>
<dbReference type="InterPro" id="IPR045122">
    <property type="entry name" value="Csc1-like"/>
</dbReference>
<evidence type="ECO:0000259" key="3">
    <source>
        <dbReference type="Pfam" id="PF02714"/>
    </source>
</evidence>
<accession>A0A9P1G1I9</accession>
<feature type="transmembrane region" description="Helical" evidence="2">
    <location>
        <begin position="496"/>
        <end position="514"/>
    </location>
</feature>
<dbReference type="OrthoDB" id="422983at2759"/>
<keyword evidence="2" id="KW-0812">Transmembrane</keyword>
<feature type="domain" description="CSC1/OSCA1-like cytosolic" evidence="4">
    <location>
        <begin position="53"/>
        <end position="210"/>
    </location>
</feature>
<sequence length="571" mass="65612">MGNVVIRHPWLYYIQALFVAYVCYTVKTLIYDAQEKFLVRRFKWLKTLPHPRSRTVLVEGIPDEFTCEDKIREFFGLALGSDVVEEVHTVKKTRALIGLVQYRDTALDQKSQAEFQLEKNEKRPEHYVVNVGQVPQKVDSIEFYTEEVRKTEEAIAAEYHRILEESQKVGGVNCRNAFVSFKDRKSVELAKELDYDSDAYTWVLSEPPDIEMVRWQELRLDDNYTETASEVIGYACVFGLYAGFVPICLAITNIANSIHMPGFLDALWASLAPTMGLTIFLSFLPTVLLLVIDNCYTLRSSSRAQEMLLRWYFWFQVIFVLLVTAVGNDFLDFCKEVAQTPLSFPHLLADQLPKATHFYMNWVVVQWSTHALNLLRYINLSKFLGFRTIYTEEEAKKKAEPEDQDYYGFGSRSARWCINLLVGIVFGTLNPTIPLLEAINFLISRVIYGYLIVAAETKKADLGGNFWVMNLRHVLAGTILYCILMTGVFLDRAPTMVPAAVSITCLIFIVRCYFHFNNHFRWEALPFVEMMYKDKDMIAAAAEDPQESYEQPEMRHARSIAANANSPKRSG</sequence>
<evidence type="ECO:0000313" key="7">
    <source>
        <dbReference type="Proteomes" id="UP001152797"/>
    </source>
</evidence>
<comment type="caution">
    <text evidence="5">The sequence shown here is derived from an EMBL/GenBank/DDBJ whole genome shotgun (WGS) entry which is preliminary data.</text>
</comment>
<keyword evidence="2" id="KW-1133">Transmembrane helix</keyword>
<dbReference type="AlphaFoldDB" id="A0A9P1G1I9"/>
<feature type="transmembrane region" description="Helical" evidence="2">
    <location>
        <begin position="267"/>
        <end position="291"/>
    </location>
</feature>
<dbReference type="EMBL" id="CAMXCT010001903">
    <property type="protein sequence ID" value="CAI3994057.1"/>
    <property type="molecule type" value="Genomic_DNA"/>
</dbReference>
<name>A0A9P1G1I9_9DINO</name>
<feature type="compositionally biased region" description="Polar residues" evidence="1">
    <location>
        <begin position="562"/>
        <end position="571"/>
    </location>
</feature>
<proteinExistence type="predicted"/>
<keyword evidence="7" id="KW-1185">Reference proteome</keyword>
<feature type="transmembrane region" description="Helical" evidence="2">
    <location>
        <begin position="231"/>
        <end position="255"/>
    </location>
</feature>
<dbReference type="Pfam" id="PF02714">
    <property type="entry name" value="RSN1_7TM"/>
    <property type="match status" value="1"/>
</dbReference>
<dbReference type="InterPro" id="IPR027815">
    <property type="entry name" value="CSC1/OSCA1-like_cyt"/>
</dbReference>
<reference evidence="6 7" key="2">
    <citation type="submission" date="2024-05" db="EMBL/GenBank/DDBJ databases">
        <authorList>
            <person name="Chen Y."/>
            <person name="Shah S."/>
            <person name="Dougan E. K."/>
            <person name="Thang M."/>
            <person name="Chan C."/>
        </authorList>
    </citation>
    <scope>NUCLEOTIDE SEQUENCE [LARGE SCALE GENOMIC DNA]</scope>
</reference>
<evidence type="ECO:0000313" key="6">
    <source>
        <dbReference type="EMBL" id="CAL4781369.1"/>
    </source>
</evidence>
<evidence type="ECO:0000313" key="5">
    <source>
        <dbReference type="EMBL" id="CAI3994057.1"/>
    </source>
</evidence>
<dbReference type="Pfam" id="PF14703">
    <property type="entry name" value="PHM7_cyt"/>
    <property type="match status" value="1"/>
</dbReference>
<feature type="transmembrane region" description="Helical" evidence="2">
    <location>
        <begin position="439"/>
        <end position="457"/>
    </location>
</feature>
<feature type="domain" description="CSC1/OSCA1-like 7TM region" evidence="3">
    <location>
        <begin position="259"/>
        <end position="489"/>
    </location>
</feature>
<dbReference type="Proteomes" id="UP001152797">
    <property type="component" value="Unassembled WGS sequence"/>
</dbReference>
<gene>
    <name evidence="5" type="ORF">C1SCF055_LOCUS20737</name>
</gene>
<dbReference type="GO" id="GO:0005886">
    <property type="term" value="C:plasma membrane"/>
    <property type="evidence" value="ECO:0007669"/>
    <property type="project" value="TreeGrafter"/>
</dbReference>
<feature type="transmembrane region" description="Helical" evidence="2">
    <location>
        <begin position="12"/>
        <end position="31"/>
    </location>
</feature>
<evidence type="ECO:0000259" key="4">
    <source>
        <dbReference type="Pfam" id="PF14703"/>
    </source>
</evidence>
<protein>
    <submittedName>
        <fullName evidence="6">CSC1/OSCA1-like 7TM region domain-containing protein</fullName>
    </submittedName>
</protein>
<dbReference type="GO" id="GO:0005227">
    <property type="term" value="F:calcium-activated cation channel activity"/>
    <property type="evidence" value="ECO:0007669"/>
    <property type="project" value="InterPro"/>
</dbReference>
<dbReference type="EMBL" id="CAMXCT030001903">
    <property type="protein sequence ID" value="CAL4781369.1"/>
    <property type="molecule type" value="Genomic_DNA"/>
</dbReference>
<evidence type="ECO:0000256" key="1">
    <source>
        <dbReference type="SAM" id="MobiDB-lite"/>
    </source>
</evidence>
<organism evidence="5">
    <name type="scientific">Cladocopium goreaui</name>
    <dbReference type="NCBI Taxonomy" id="2562237"/>
    <lineage>
        <taxon>Eukaryota</taxon>
        <taxon>Sar</taxon>
        <taxon>Alveolata</taxon>
        <taxon>Dinophyceae</taxon>
        <taxon>Suessiales</taxon>
        <taxon>Symbiodiniaceae</taxon>
        <taxon>Cladocopium</taxon>
    </lineage>
</organism>
<evidence type="ECO:0000256" key="2">
    <source>
        <dbReference type="SAM" id="Phobius"/>
    </source>
</evidence>